<dbReference type="AlphaFoldDB" id="A0A482VI90"/>
<keyword evidence="1" id="KW-1133">Transmembrane helix</keyword>
<evidence type="ECO:0008006" key="4">
    <source>
        <dbReference type="Google" id="ProtNLM"/>
    </source>
</evidence>
<comment type="caution">
    <text evidence="2">The sequence shown here is derived from an EMBL/GenBank/DDBJ whole genome shotgun (WGS) entry which is preliminary data.</text>
</comment>
<name>A0A482VI90_ASBVE</name>
<evidence type="ECO:0000256" key="1">
    <source>
        <dbReference type="SAM" id="Phobius"/>
    </source>
</evidence>
<keyword evidence="1" id="KW-0472">Membrane</keyword>
<keyword evidence="3" id="KW-1185">Reference proteome</keyword>
<organism evidence="2 3">
    <name type="scientific">Asbolus verrucosus</name>
    <name type="common">Desert ironclad beetle</name>
    <dbReference type="NCBI Taxonomy" id="1661398"/>
    <lineage>
        <taxon>Eukaryota</taxon>
        <taxon>Metazoa</taxon>
        <taxon>Ecdysozoa</taxon>
        <taxon>Arthropoda</taxon>
        <taxon>Hexapoda</taxon>
        <taxon>Insecta</taxon>
        <taxon>Pterygota</taxon>
        <taxon>Neoptera</taxon>
        <taxon>Endopterygota</taxon>
        <taxon>Coleoptera</taxon>
        <taxon>Polyphaga</taxon>
        <taxon>Cucujiformia</taxon>
        <taxon>Tenebrionidae</taxon>
        <taxon>Pimeliinae</taxon>
        <taxon>Asbolus</taxon>
    </lineage>
</organism>
<dbReference type="EMBL" id="QDEB01097834">
    <property type="protein sequence ID" value="RZC32364.1"/>
    <property type="molecule type" value="Genomic_DNA"/>
</dbReference>
<accession>A0A482VI90</accession>
<dbReference type="Proteomes" id="UP000292052">
    <property type="component" value="Unassembled WGS sequence"/>
</dbReference>
<feature type="transmembrane region" description="Helical" evidence="1">
    <location>
        <begin position="33"/>
        <end position="54"/>
    </location>
</feature>
<feature type="transmembrane region" description="Helical" evidence="1">
    <location>
        <begin position="7"/>
        <end position="27"/>
    </location>
</feature>
<feature type="transmembrane region" description="Helical" evidence="1">
    <location>
        <begin position="89"/>
        <end position="109"/>
    </location>
</feature>
<evidence type="ECO:0000313" key="3">
    <source>
        <dbReference type="Proteomes" id="UP000292052"/>
    </source>
</evidence>
<evidence type="ECO:0000313" key="2">
    <source>
        <dbReference type="EMBL" id="RZC32364.1"/>
    </source>
</evidence>
<keyword evidence="1" id="KW-0812">Transmembrane</keyword>
<sequence>IGKVVLLILNSIHDGVMLIQIYFIFYVLNSSEFMASGSLFFTMFYILSTIYILLRHPDLVGNLSNEFTIWSTDCISKQIHNKIQAETKIITISALIVLFLAVNTGLLFLTPLPIDPEIFLELNVLKNTFQITAHCFLSCTKQFIQ</sequence>
<feature type="non-terminal residue" evidence="2">
    <location>
        <position position="1"/>
    </location>
</feature>
<proteinExistence type="predicted"/>
<reference evidence="2 3" key="1">
    <citation type="submission" date="2017-03" db="EMBL/GenBank/DDBJ databases">
        <title>Genome of the blue death feigning beetle - Asbolus verrucosus.</title>
        <authorList>
            <person name="Rider S.D."/>
        </authorList>
    </citation>
    <scope>NUCLEOTIDE SEQUENCE [LARGE SCALE GENOMIC DNA]</scope>
    <source>
        <strain evidence="2">Butters</strain>
        <tissue evidence="2">Head and leg muscle</tissue>
    </source>
</reference>
<gene>
    <name evidence="2" type="ORF">BDFB_007819</name>
</gene>
<protein>
    <recommendedName>
        <fullName evidence="4">7tm 6 domain containing protein</fullName>
    </recommendedName>
</protein>